<proteinExistence type="predicted"/>
<evidence type="ECO:0000313" key="2">
    <source>
        <dbReference type="Proteomes" id="UP001345963"/>
    </source>
</evidence>
<reference evidence="1 2" key="1">
    <citation type="submission" date="2021-07" db="EMBL/GenBank/DDBJ databases">
        <authorList>
            <person name="Palmer J.M."/>
        </authorList>
    </citation>
    <scope>NUCLEOTIDE SEQUENCE [LARGE SCALE GENOMIC DNA]</scope>
    <source>
        <strain evidence="1 2">AT_MEX2019</strain>
        <tissue evidence="1">Muscle</tissue>
    </source>
</reference>
<dbReference type="EMBL" id="JAHUTI010063700">
    <property type="protein sequence ID" value="MED6253069.1"/>
    <property type="molecule type" value="Genomic_DNA"/>
</dbReference>
<name>A0ABU7BRU6_9TELE</name>
<accession>A0ABU7BRU6</accession>
<dbReference type="PANTHER" id="PTHR34488:SF1">
    <property type="entry name" value="SI:CH211-245H14.1-RELATED"/>
    <property type="match status" value="1"/>
</dbReference>
<organism evidence="1 2">
    <name type="scientific">Ataeniobius toweri</name>
    <dbReference type="NCBI Taxonomy" id="208326"/>
    <lineage>
        <taxon>Eukaryota</taxon>
        <taxon>Metazoa</taxon>
        <taxon>Chordata</taxon>
        <taxon>Craniata</taxon>
        <taxon>Vertebrata</taxon>
        <taxon>Euteleostomi</taxon>
        <taxon>Actinopterygii</taxon>
        <taxon>Neopterygii</taxon>
        <taxon>Teleostei</taxon>
        <taxon>Neoteleostei</taxon>
        <taxon>Acanthomorphata</taxon>
        <taxon>Ovalentaria</taxon>
        <taxon>Atherinomorphae</taxon>
        <taxon>Cyprinodontiformes</taxon>
        <taxon>Goodeidae</taxon>
        <taxon>Ataeniobius</taxon>
    </lineage>
</organism>
<protein>
    <submittedName>
        <fullName evidence="1">Uncharacterized protein</fullName>
    </submittedName>
</protein>
<dbReference type="Proteomes" id="UP001345963">
    <property type="component" value="Unassembled WGS sequence"/>
</dbReference>
<comment type="caution">
    <text evidence="1">The sequence shown here is derived from an EMBL/GenBank/DDBJ whole genome shotgun (WGS) entry which is preliminary data.</text>
</comment>
<dbReference type="PANTHER" id="PTHR34488">
    <property type="entry name" value="SI:CH211-245H14.1-RELATED"/>
    <property type="match status" value="1"/>
</dbReference>
<evidence type="ECO:0000313" key="1">
    <source>
        <dbReference type="EMBL" id="MED6253069.1"/>
    </source>
</evidence>
<feature type="non-terminal residue" evidence="1">
    <location>
        <position position="1"/>
    </location>
</feature>
<sequence>LGNKFFVILSGQTNGAHQSVVKQRRDYGQTEVDSFEACYYLLVFCPIASRVGTDIHEALSKISATTPQSELCSAHHLMTALHGAQEVCWRVISEHWGEVGGWDVGVTPLALKGEAEYQAQKP</sequence>
<gene>
    <name evidence="1" type="ORF">ATANTOWER_021762</name>
</gene>
<keyword evidence="2" id="KW-1185">Reference proteome</keyword>